<dbReference type="InterPro" id="IPR036259">
    <property type="entry name" value="MFS_trans_sf"/>
</dbReference>
<evidence type="ECO:0000256" key="2">
    <source>
        <dbReference type="ARBA" id="ARBA00022448"/>
    </source>
</evidence>
<dbReference type="OrthoDB" id="4540492at2759"/>
<feature type="transmembrane region" description="Helical" evidence="6">
    <location>
        <begin position="166"/>
        <end position="182"/>
    </location>
</feature>
<dbReference type="EMBL" id="VXIV02003068">
    <property type="protein sequence ID" value="KAF6021314.1"/>
    <property type="molecule type" value="Genomic_DNA"/>
</dbReference>
<keyword evidence="4 6" id="KW-1133">Transmembrane helix</keyword>
<protein>
    <submittedName>
        <fullName evidence="7">Glut1</fullName>
    </submittedName>
</protein>
<evidence type="ECO:0000256" key="1">
    <source>
        <dbReference type="ARBA" id="ARBA00004370"/>
    </source>
</evidence>
<dbReference type="Gene3D" id="1.20.1250.20">
    <property type="entry name" value="MFS general substrate transporter like domains"/>
    <property type="match status" value="1"/>
</dbReference>
<sequence length="219" mass="24525">MQGVFSQWYKDTYNLEISASEMTFLWAVTVSIYIFGGMISAAIAGALADKFGRAACQLSEKLTFLFDKYMIVLYETGLITVATPLYLNEISPPQLRGKVGTVHPIMLMVALSLSQVLGLPQILGTNTRFYYLLALPVVTGVLHWLMFAFCPESPSWLYLFKKDREAARAAIVYCAIFLIAALEKLRDMDVMSAVDLELAEYHKQEIQSSSVSWVCCFVV</sequence>
<accession>A0A7J7J6F5</accession>
<dbReference type="GO" id="GO:0015149">
    <property type="term" value="F:hexose transmembrane transporter activity"/>
    <property type="evidence" value="ECO:0007669"/>
    <property type="project" value="TreeGrafter"/>
</dbReference>
<evidence type="ECO:0000256" key="6">
    <source>
        <dbReference type="SAM" id="Phobius"/>
    </source>
</evidence>
<dbReference type="InterPro" id="IPR005828">
    <property type="entry name" value="MFS_sugar_transport-like"/>
</dbReference>
<comment type="subcellular location">
    <subcellularLocation>
        <location evidence="1">Membrane</location>
    </subcellularLocation>
</comment>
<dbReference type="PANTHER" id="PTHR23503">
    <property type="entry name" value="SOLUTE CARRIER FAMILY 2"/>
    <property type="match status" value="1"/>
</dbReference>
<dbReference type="AlphaFoldDB" id="A0A7J7J6F5"/>
<feature type="transmembrane region" description="Helical" evidence="6">
    <location>
        <begin position="99"/>
        <end position="117"/>
    </location>
</feature>
<evidence type="ECO:0000256" key="3">
    <source>
        <dbReference type="ARBA" id="ARBA00022692"/>
    </source>
</evidence>
<dbReference type="Pfam" id="PF00083">
    <property type="entry name" value="Sugar_tr"/>
    <property type="match status" value="1"/>
</dbReference>
<dbReference type="GO" id="GO:0016020">
    <property type="term" value="C:membrane"/>
    <property type="evidence" value="ECO:0007669"/>
    <property type="project" value="UniProtKB-SubCell"/>
</dbReference>
<dbReference type="InterPro" id="IPR045263">
    <property type="entry name" value="GLUT"/>
</dbReference>
<evidence type="ECO:0000313" key="7">
    <source>
        <dbReference type="EMBL" id="KAF6021314.1"/>
    </source>
</evidence>
<keyword evidence="5 6" id="KW-0472">Membrane</keyword>
<name>A0A7J7J6F5_BUGNE</name>
<feature type="transmembrane region" description="Helical" evidence="6">
    <location>
        <begin position="24"/>
        <end position="48"/>
    </location>
</feature>
<keyword evidence="2" id="KW-0813">Transport</keyword>
<proteinExistence type="predicted"/>
<evidence type="ECO:0000313" key="8">
    <source>
        <dbReference type="Proteomes" id="UP000593567"/>
    </source>
</evidence>
<evidence type="ECO:0000256" key="5">
    <source>
        <dbReference type="ARBA" id="ARBA00023136"/>
    </source>
</evidence>
<dbReference type="Proteomes" id="UP000593567">
    <property type="component" value="Unassembled WGS sequence"/>
</dbReference>
<organism evidence="7 8">
    <name type="scientific">Bugula neritina</name>
    <name type="common">Brown bryozoan</name>
    <name type="synonym">Sertularia neritina</name>
    <dbReference type="NCBI Taxonomy" id="10212"/>
    <lineage>
        <taxon>Eukaryota</taxon>
        <taxon>Metazoa</taxon>
        <taxon>Spiralia</taxon>
        <taxon>Lophotrochozoa</taxon>
        <taxon>Bryozoa</taxon>
        <taxon>Gymnolaemata</taxon>
        <taxon>Cheilostomatida</taxon>
        <taxon>Flustrina</taxon>
        <taxon>Buguloidea</taxon>
        <taxon>Bugulidae</taxon>
        <taxon>Bugula</taxon>
    </lineage>
</organism>
<keyword evidence="3 6" id="KW-0812">Transmembrane</keyword>
<keyword evidence="8" id="KW-1185">Reference proteome</keyword>
<feature type="transmembrane region" description="Helical" evidence="6">
    <location>
        <begin position="129"/>
        <end position="146"/>
    </location>
</feature>
<dbReference type="SUPFAM" id="SSF103473">
    <property type="entry name" value="MFS general substrate transporter"/>
    <property type="match status" value="1"/>
</dbReference>
<gene>
    <name evidence="7" type="ORF">EB796_020378</name>
</gene>
<feature type="transmembrane region" description="Helical" evidence="6">
    <location>
        <begin position="69"/>
        <end position="87"/>
    </location>
</feature>
<dbReference type="PANTHER" id="PTHR23503:SF8">
    <property type="entry name" value="FACILITATED GLUCOSE TRANSPORTER PROTEIN 1"/>
    <property type="match status" value="1"/>
</dbReference>
<evidence type="ECO:0000256" key="4">
    <source>
        <dbReference type="ARBA" id="ARBA00022989"/>
    </source>
</evidence>
<comment type="caution">
    <text evidence="7">The sequence shown here is derived from an EMBL/GenBank/DDBJ whole genome shotgun (WGS) entry which is preliminary data.</text>
</comment>
<reference evidence="7" key="1">
    <citation type="submission" date="2020-06" db="EMBL/GenBank/DDBJ databases">
        <title>Draft genome of Bugula neritina, a colonial animal packing powerful symbionts and potential medicines.</title>
        <authorList>
            <person name="Rayko M."/>
        </authorList>
    </citation>
    <scope>NUCLEOTIDE SEQUENCE [LARGE SCALE GENOMIC DNA]</scope>
    <source>
        <strain evidence="7">Kwan_BN1</strain>
    </source>
</reference>